<reference evidence="4" key="1">
    <citation type="journal article" date="2014" name="Proc. Natl. Acad. Sci. U.S.A.">
        <title>Extensive sampling of basidiomycete genomes demonstrates inadequacy of the white-rot/brown-rot paradigm for wood decay fungi.</title>
        <authorList>
            <person name="Riley R."/>
            <person name="Salamov A.A."/>
            <person name="Brown D.W."/>
            <person name="Nagy L.G."/>
            <person name="Floudas D."/>
            <person name="Held B.W."/>
            <person name="Levasseur A."/>
            <person name="Lombard V."/>
            <person name="Morin E."/>
            <person name="Otillar R."/>
            <person name="Lindquist E.A."/>
            <person name="Sun H."/>
            <person name="LaButti K.M."/>
            <person name="Schmutz J."/>
            <person name="Jabbour D."/>
            <person name="Luo H."/>
            <person name="Baker S.E."/>
            <person name="Pisabarro A.G."/>
            <person name="Walton J.D."/>
            <person name="Blanchette R.A."/>
            <person name="Henrissat B."/>
            <person name="Martin F."/>
            <person name="Cullen D."/>
            <person name="Hibbett D.S."/>
            <person name="Grigoriev I.V."/>
        </authorList>
    </citation>
    <scope>NUCLEOTIDE SEQUENCE [LARGE SCALE GENOMIC DNA]</scope>
    <source>
        <strain evidence="4">CBS 339.88</strain>
    </source>
</reference>
<feature type="chain" id="PRO_5001646728" description="Wax synthase domain-containing protein" evidence="2">
    <location>
        <begin position="17"/>
        <end position="470"/>
    </location>
</feature>
<dbReference type="PANTHER" id="PTHR35043:SF7">
    <property type="entry name" value="TRANSCRIPTION FACTOR DOMAIN-CONTAINING PROTEIN"/>
    <property type="match status" value="1"/>
</dbReference>
<keyword evidence="1" id="KW-0472">Membrane</keyword>
<evidence type="ECO:0000313" key="3">
    <source>
        <dbReference type="EMBL" id="KDR77193.1"/>
    </source>
</evidence>
<keyword evidence="1" id="KW-1133">Transmembrane helix</keyword>
<feature type="signal peptide" evidence="2">
    <location>
        <begin position="1"/>
        <end position="16"/>
    </location>
</feature>
<accession>A0A067TDX9</accession>
<name>A0A067TDX9_GALM3</name>
<keyword evidence="4" id="KW-1185">Reference proteome</keyword>
<feature type="transmembrane region" description="Helical" evidence="1">
    <location>
        <begin position="379"/>
        <end position="401"/>
    </location>
</feature>
<organism evidence="3 4">
    <name type="scientific">Galerina marginata (strain CBS 339.88)</name>
    <dbReference type="NCBI Taxonomy" id="685588"/>
    <lineage>
        <taxon>Eukaryota</taxon>
        <taxon>Fungi</taxon>
        <taxon>Dikarya</taxon>
        <taxon>Basidiomycota</taxon>
        <taxon>Agaricomycotina</taxon>
        <taxon>Agaricomycetes</taxon>
        <taxon>Agaricomycetidae</taxon>
        <taxon>Agaricales</taxon>
        <taxon>Agaricineae</taxon>
        <taxon>Strophariaceae</taxon>
        <taxon>Galerina</taxon>
    </lineage>
</organism>
<keyword evidence="1" id="KW-0812">Transmembrane</keyword>
<gene>
    <name evidence="3" type="ORF">GALMADRAFT_120316</name>
</gene>
<dbReference type="EMBL" id="KL142377">
    <property type="protein sequence ID" value="KDR77193.1"/>
    <property type="molecule type" value="Genomic_DNA"/>
</dbReference>
<feature type="transmembrane region" description="Helical" evidence="1">
    <location>
        <begin position="352"/>
        <end position="372"/>
    </location>
</feature>
<sequence>MLFLVVLYFLHSTTSAAPIFHVLRDAIPSNLSSPSDPCTCPDQRSLWDILWSCLATIFACTWVSVHPNIPPLRESWLKTGLRRVELMAWALIAPELIILWAMKQWVGARNMVQKYQGAIVCHPWTKTHAYFIQMGGFTLFEAGKPKEVLLPGQMERLLLAGKIDLPQITEEDIQDRSKGDGLAKALVVGQTSWFVAQCIARQAQGLILTELELVTGAFAALNGVMYFLWWNKPLGVRCSVPVHLLDKAKPEEERFKFRDTKGPAIKSWPWDAMSVLVVTTYYYWGTIGNISFKGLRKAMIPIITSPWIRLRSILSSEPAQLKVPGSVSTVSTFYASTDYITFLTDGLLVPSFTWTVAALFGGLHCAAWFFVFPSHAESMIWRVCSAAVLIIPVGILLGFILNFFEDNATPNSGKQIFFRVLQYPLALAVFCLPVYVAARLILLAEAFVALRYLPSGALDVVDWLSFLPHI</sequence>
<protein>
    <recommendedName>
        <fullName evidence="5">Wax synthase domain-containing protein</fullName>
    </recommendedName>
</protein>
<evidence type="ECO:0000256" key="2">
    <source>
        <dbReference type="SAM" id="SignalP"/>
    </source>
</evidence>
<dbReference type="STRING" id="685588.A0A067TDX9"/>
<dbReference type="AlphaFoldDB" id="A0A067TDX9"/>
<dbReference type="HOGENOM" id="CLU_022883_6_1_1"/>
<dbReference type="Proteomes" id="UP000027222">
    <property type="component" value="Unassembled WGS sequence"/>
</dbReference>
<proteinExistence type="predicted"/>
<evidence type="ECO:0000256" key="1">
    <source>
        <dbReference type="SAM" id="Phobius"/>
    </source>
</evidence>
<evidence type="ECO:0008006" key="5">
    <source>
        <dbReference type="Google" id="ProtNLM"/>
    </source>
</evidence>
<dbReference type="PANTHER" id="PTHR35043">
    <property type="entry name" value="TRANSCRIPTION FACTOR DOMAIN-CONTAINING PROTEIN"/>
    <property type="match status" value="1"/>
</dbReference>
<dbReference type="OrthoDB" id="9451547at2759"/>
<feature type="transmembrane region" description="Helical" evidence="1">
    <location>
        <begin position="421"/>
        <end position="442"/>
    </location>
</feature>
<keyword evidence="2" id="KW-0732">Signal</keyword>
<evidence type="ECO:0000313" key="4">
    <source>
        <dbReference type="Proteomes" id="UP000027222"/>
    </source>
</evidence>